<feature type="transmembrane region" description="Helical" evidence="1">
    <location>
        <begin position="85"/>
        <end position="104"/>
    </location>
</feature>
<feature type="transmembrane region" description="Helical" evidence="1">
    <location>
        <begin position="137"/>
        <end position="161"/>
    </location>
</feature>
<keyword evidence="3" id="KW-1185">Reference proteome</keyword>
<evidence type="ECO:0000313" key="3">
    <source>
        <dbReference type="Proteomes" id="UP000636010"/>
    </source>
</evidence>
<protein>
    <submittedName>
        <fullName evidence="2">Uncharacterized protein</fullName>
    </submittedName>
</protein>
<evidence type="ECO:0000256" key="1">
    <source>
        <dbReference type="SAM" id="Phobius"/>
    </source>
</evidence>
<gene>
    <name evidence="2" type="ORF">GCM10011506_24240</name>
</gene>
<feature type="transmembrane region" description="Helical" evidence="1">
    <location>
        <begin position="181"/>
        <end position="201"/>
    </location>
</feature>
<dbReference type="RefSeq" id="WP_188463724.1">
    <property type="nucleotide sequence ID" value="NZ_BAABHU010000007.1"/>
</dbReference>
<keyword evidence="1" id="KW-0812">Transmembrane</keyword>
<evidence type="ECO:0000313" key="2">
    <source>
        <dbReference type="EMBL" id="GGC38016.1"/>
    </source>
</evidence>
<keyword evidence="1" id="KW-1133">Transmembrane helix</keyword>
<dbReference type="EMBL" id="BMEC01000007">
    <property type="protein sequence ID" value="GGC38016.1"/>
    <property type="molecule type" value="Genomic_DNA"/>
</dbReference>
<keyword evidence="1" id="KW-0472">Membrane</keyword>
<dbReference type="Proteomes" id="UP000636010">
    <property type="component" value="Unassembled WGS sequence"/>
</dbReference>
<proteinExistence type="predicted"/>
<sequence>MTRGEQLEFCKRCTNRKMDMQQGLLCSLTGQKADFTDRCENFNEDTTVKVDTSHYNDEPLIAQDFASTLSSQVLEKLRLEQNLPLAILAGVVAGLVGSVLWAMLTVATGYQIGYVAIAIGAGVGFSMRFAGKGIDQIFGITGAVIAVLSCVTGNFLSSIGFIADYESLGYFETLTMFDYNYLIPLMKETFSVMDVIFYGIAGYEGYKFAFRSFTQDDIRVLKG</sequence>
<comment type="caution">
    <text evidence="2">The sequence shown here is derived from an EMBL/GenBank/DDBJ whole genome shotgun (WGS) entry which is preliminary data.</text>
</comment>
<reference evidence="3" key="1">
    <citation type="journal article" date="2019" name="Int. J. Syst. Evol. Microbiol.">
        <title>The Global Catalogue of Microorganisms (GCM) 10K type strain sequencing project: providing services to taxonomists for standard genome sequencing and annotation.</title>
        <authorList>
            <consortium name="The Broad Institute Genomics Platform"/>
            <consortium name="The Broad Institute Genome Sequencing Center for Infectious Disease"/>
            <person name="Wu L."/>
            <person name="Ma J."/>
        </authorList>
    </citation>
    <scope>NUCLEOTIDE SEQUENCE [LARGE SCALE GENOMIC DNA]</scope>
    <source>
        <strain evidence="3">CGMCC 1.10832</strain>
    </source>
</reference>
<name>A0ABQ1MBL9_9BACT</name>
<organism evidence="2 3">
    <name type="scientific">Marivirga lumbricoides</name>
    <dbReference type="NCBI Taxonomy" id="1046115"/>
    <lineage>
        <taxon>Bacteria</taxon>
        <taxon>Pseudomonadati</taxon>
        <taxon>Bacteroidota</taxon>
        <taxon>Cytophagia</taxon>
        <taxon>Cytophagales</taxon>
        <taxon>Marivirgaceae</taxon>
        <taxon>Marivirga</taxon>
    </lineage>
</organism>
<accession>A0ABQ1MBL9</accession>
<feature type="transmembrane region" description="Helical" evidence="1">
    <location>
        <begin position="110"/>
        <end position="130"/>
    </location>
</feature>